<accession>A0AAD6HVU2</accession>
<reference evidence="2" key="1">
    <citation type="journal article" date="2023" name="IMA Fungus">
        <title>Comparative genomic study of the Penicillium genus elucidates a diverse pangenome and 15 lateral gene transfer events.</title>
        <authorList>
            <person name="Petersen C."/>
            <person name="Sorensen T."/>
            <person name="Nielsen M.R."/>
            <person name="Sondergaard T.E."/>
            <person name="Sorensen J.L."/>
            <person name="Fitzpatrick D.A."/>
            <person name="Frisvad J.C."/>
            <person name="Nielsen K.L."/>
        </authorList>
    </citation>
    <scope>NUCLEOTIDE SEQUENCE</scope>
    <source>
        <strain evidence="2">IBT 17514</strain>
    </source>
</reference>
<sequence>MLPIWKPVLSDDITRKSFRNLMMIVWASWFFRADEQFKSATSSAMTRSNGQFNSIGLPIPVKIIGGVLDAMNEARVNAIQNVFSSISVTTSAFIRGTYGCCFECRSIMVGALQLEQHASGFLSLQPKSPYHKIPYIGVVNKMQAFKSPTWSDNKALPSKPKQKDSSPHECGHSSFASIFSHLNSSIQGLEVVKFVVPVTTTLKRKQTDK</sequence>
<reference evidence="2" key="2">
    <citation type="submission" date="2023-01" db="EMBL/GenBank/DDBJ databases">
        <authorList>
            <person name="Petersen C."/>
        </authorList>
    </citation>
    <scope>NUCLEOTIDE SEQUENCE</scope>
    <source>
        <strain evidence="2">IBT 17514</strain>
    </source>
</reference>
<comment type="caution">
    <text evidence="2">The sequence shown here is derived from an EMBL/GenBank/DDBJ whole genome shotgun (WGS) entry which is preliminary data.</text>
</comment>
<proteinExistence type="predicted"/>
<evidence type="ECO:0000313" key="3">
    <source>
        <dbReference type="Proteomes" id="UP001215712"/>
    </source>
</evidence>
<name>A0AAD6HVU2_9EURO</name>
<feature type="region of interest" description="Disordered" evidence="1">
    <location>
        <begin position="149"/>
        <end position="169"/>
    </location>
</feature>
<protein>
    <submittedName>
        <fullName evidence="2">Uncharacterized protein</fullName>
    </submittedName>
</protein>
<keyword evidence="3" id="KW-1185">Reference proteome</keyword>
<dbReference type="AlphaFoldDB" id="A0AAD6HVU2"/>
<organism evidence="2 3">
    <name type="scientific">Penicillium malachiteum</name>
    <dbReference type="NCBI Taxonomy" id="1324776"/>
    <lineage>
        <taxon>Eukaryota</taxon>
        <taxon>Fungi</taxon>
        <taxon>Dikarya</taxon>
        <taxon>Ascomycota</taxon>
        <taxon>Pezizomycotina</taxon>
        <taxon>Eurotiomycetes</taxon>
        <taxon>Eurotiomycetidae</taxon>
        <taxon>Eurotiales</taxon>
        <taxon>Aspergillaceae</taxon>
        <taxon>Penicillium</taxon>
    </lineage>
</organism>
<evidence type="ECO:0000313" key="2">
    <source>
        <dbReference type="EMBL" id="KAJ5740210.1"/>
    </source>
</evidence>
<evidence type="ECO:0000256" key="1">
    <source>
        <dbReference type="SAM" id="MobiDB-lite"/>
    </source>
</evidence>
<dbReference type="EMBL" id="JAQJAN010000001">
    <property type="protein sequence ID" value="KAJ5740210.1"/>
    <property type="molecule type" value="Genomic_DNA"/>
</dbReference>
<dbReference type="Proteomes" id="UP001215712">
    <property type="component" value="Unassembled WGS sequence"/>
</dbReference>
<gene>
    <name evidence="2" type="ORF">N7493_000082</name>
</gene>